<protein>
    <submittedName>
        <fullName evidence="1">Uncharacterized protein</fullName>
    </submittedName>
</protein>
<proteinExistence type="predicted"/>
<accession>A0ACB9L4Z9</accession>
<reference evidence="2" key="1">
    <citation type="journal article" date="2023" name="Front. Plant Sci.">
        <title>Chromosomal-level genome assembly of Melastoma candidum provides insights into trichome evolution.</title>
        <authorList>
            <person name="Zhong Y."/>
            <person name="Wu W."/>
            <person name="Sun C."/>
            <person name="Zou P."/>
            <person name="Liu Y."/>
            <person name="Dai S."/>
            <person name="Zhou R."/>
        </authorList>
    </citation>
    <scope>NUCLEOTIDE SEQUENCE [LARGE SCALE GENOMIC DNA]</scope>
</reference>
<comment type="caution">
    <text evidence="1">The sequence shown here is derived from an EMBL/GenBank/DDBJ whole genome shotgun (WGS) entry which is preliminary data.</text>
</comment>
<dbReference type="EMBL" id="CM042891">
    <property type="protein sequence ID" value="KAI4304727.1"/>
    <property type="molecule type" value="Genomic_DNA"/>
</dbReference>
<evidence type="ECO:0000313" key="2">
    <source>
        <dbReference type="Proteomes" id="UP001057402"/>
    </source>
</evidence>
<gene>
    <name evidence="1" type="ORF">MLD38_040202</name>
</gene>
<keyword evidence="2" id="KW-1185">Reference proteome</keyword>
<organism evidence="1 2">
    <name type="scientific">Melastoma candidum</name>
    <dbReference type="NCBI Taxonomy" id="119954"/>
    <lineage>
        <taxon>Eukaryota</taxon>
        <taxon>Viridiplantae</taxon>
        <taxon>Streptophyta</taxon>
        <taxon>Embryophyta</taxon>
        <taxon>Tracheophyta</taxon>
        <taxon>Spermatophyta</taxon>
        <taxon>Magnoliopsida</taxon>
        <taxon>eudicotyledons</taxon>
        <taxon>Gunneridae</taxon>
        <taxon>Pentapetalae</taxon>
        <taxon>rosids</taxon>
        <taxon>malvids</taxon>
        <taxon>Myrtales</taxon>
        <taxon>Melastomataceae</taxon>
        <taxon>Melastomatoideae</taxon>
        <taxon>Melastomateae</taxon>
        <taxon>Melastoma</taxon>
    </lineage>
</organism>
<sequence>MIEIASCFGDQALSFSIPSCSSRSAKSSYISPSPSNLPSVCNAVTCVYRTDLPSRKTQILIVVTWCRAPGGHRLIVGFGGNSMEESPCVKLGTDPLLFGRNRGRKSISYRNSDVVIAWDFSKAKFDTWSPEPVGGFSVAISVDSESGLMLGGGEGSHKSDFGKAFLVSKREELTGDGLYSTKVRFGPKGDLHDILVKCRGLGQEKGDEGNDEYKPPSILHVYVDMKLVMKVKRLQWNFRGSQTIFVDGSAIDFMWNVHDWFYDNAGMGQGFFMFRTRNENDVGSHGEDEDGDGFCMLICASKRTY</sequence>
<dbReference type="Proteomes" id="UP001057402">
    <property type="component" value="Chromosome 12"/>
</dbReference>
<evidence type="ECO:0000313" key="1">
    <source>
        <dbReference type="EMBL" id="KAI4304727.1"/>
    </source>
</evidence>
<name>A0ACB9L4Z9_9MYRT</name>